<evidence type="ECO:0000256" key="7">
    <source>
        <dbReference type="ARBA" id="ARBA00023136"/>
    </source>
</evidence>
<evidence type="ECO:0000256" key="8">
    <source>
        <dbReference type="SAM" id="Phobius"/>
    </source>
</evidence>
<name>A0AAX4HBN1_9ASCO</name>
<evidence type="ECO:0000256" key="2">
    <source>
        <dbReference type="ARBA" id="ARBA00009436"/>
    </source>
</evidence>
<evidence type="ECO:0000256" key="4">
    <source>
        <dbReference type="ARBA" id="ARBA00022692"/>
    </source>
</evidence>
<dbReference type="EMBL" id="CP138897">
    <property type="protein sequence ID" value="WPK25901.1"/>
    <property type="molecule type" value="Genomic_DNA"/>
</dbReference>
<dbReference type="GeneID" id="88174301"/>
<feature type="transmembrane region" description="Helical" evidence="8">
    <location>
        <begin position="83"/>
        <end position="101"/>
    </location>
</feature>
<evidence type="ECO:0000313" key="10">
    <source>
        <dbReference type="Proteomes" id="UP001338582"/>
    </source>
</evidence>
<dbReference type="InterPro" id="IPR029008">
    <property type="entry name" value="EMC6-like"/>
</dbReference>
<gene>
    <name evidence="9" type="ORF">PUMCH_003237</name>
</gene>
<dbReference type="Pfam" id="PF07019">
    <property type="entry name" value="EMC6"/>
    <property type="match status" value="1"/>
</dbReference>
<dbReference type="PANTHER" id="PTHR20994:SF0">
    <property type="entry name" value="ER MEMBRANE PROTEIN COMPLEX SUBUNIT 6"/>
    <property type="match status" value="1"/>
</dbReference>
<keyword evidence="7 8" id="KW-0472">Membrane</keyword>
<evidence type="ECO:0000256" key="3">
    <source>
        <dbReference type="ARBA" id="ARBA00020827"/>
    </source>
</evidence>
<comment type="similarity">
    <text evidence="2">Belongs to the EMC6 family.</text>
</comment>
<dbReference type="AlphaFoldDB" id="A0AAX4HBN1"/>
<keyword evidence="6 8" id="KW-1133">Transmembrane helix</keyword>
<organism evidence="9 10">
    <name type="scientific">Australozyma saopauloensis</name>
    <dbReference type="NCBI Taxonomy" id="291208"/>
    <lineage>
        <taxon>Eukaryota</taxon>
        <taxon>Fungi</taxon>
        <taxon>Dikarya</taxon>
        <taxon>Ascomycota</taxon>
        <taxon>Saccharomycotina</taxon>
        <taxon>Pichiomycetes</taxon>
        <taxon>Metschnikowiaceae</taxon>
        <taxon>Australozyma</taxon>
    </lineage>
</organism>
<comment type="subcellular location">
    <subcellularLocation>
        <location evidence="1">Endoplasmic reticulum membrane</location>
        <topology evidence="1">Multi-pass membrane protein</topology>
    </subcellularLocation>
</comment>
<keyword evidence="4 8" id="KW-0812">Transmembrane</keyword>
<proteinExistence type="inferred from homology"/>
<dbReference type="KEGG" id="asau:88174301"/>
<protein>
    <recommendedName>
        <fullName evidence="3">ER membrane protein complex subunit 6</fullName>
    </recommendedName>
</protein>
<dbReference type="GO" id="GO:0072546">
    <property type="term" value="C:EMC complex"/>
    <property type="evidence" value="ECO:0007669"/>
    <property type="project" value="InterPro"/>
</dbReference>
<sequence length="102" mass="11187">MDEKSLYKPNVDFNKQQLQRLQDIMCLALGVAAGALGLESLAGVALYLVGMTVSNLSFYVLCCEGKPELFFAAPLREIFVDQVPSGVAGYVMMWCLTYALVK</sequence>
<evidence type="ECO:0000313" key="9">
    <source>
        <dbReference type="EMBL" id="WPK25901.1"/>
    </source>
</evidence>
<evidence type="ECO:0000256" key="5">
    <source>
        <dbReference type="ARBA" id="ARBA00022824"/>
    </source>
</evidence>
<reference evidence="9 10" key="1">
    <citation type="submission" date="2023-10" db="EMBL/GenBank/DDBJ databases">
        <title>Draft Genome Sequence of Candida saopaulonensis from a very Premature Infant with Sepsis.</title>
        <authorList>
            <person name="Ning Y."/>
            <person name="Dai R."/>
            <person name="Xiao M."/>
            <person name="Xu Y."/>
            <person name="Yan Q."/>
            <person name="Zhang L."/>
        </authorList>
    </citation>
    <scope>NUCLEOTIDE SEQUENCE [LARGE SCALE GENOMIC DNA]</scope>
    <source>
        <strain evidence="9 10">19XY460</strain>
    </source>
</reference>
<evidence type="ECO:0000256" key="1">
    <source>
        <dbReference type="ARBA" id="ARBA00004477"/>
    </source>
</evidence>
<dbReference type="RefSeq" id="XP_062878283.1">
    <property type="nucleotide sequence ID" value="XM_063022213.1"/>
</dbReference>
<dbReference type="InterPro" id="IPR008504">
    <property type="entry name" value="Emc6"/>
</dbReference>
<dbReference type="GO" id="GO:0034975">
    <property type="term" value="P:protein folding in endoplasmic reticulum"/>
    <property type="evidence" value="ECO:0007669"/>
    <property type="project" value="TreeGrafter"/>
</dbReference>
<dbReference type="Proteomes" id="UP001338582">
    <property type="component" value="Chromosome 4"/>
</dbReference>
<evidence type="ECO:0000256" key="6">
    <source>
        <dbReference type="ARBA" id="ARBA00022989"/>
    </source>
</evidence>
<feature type="transmembrane region" description="Helical" evidence="8">
    <location>
        <begin position="21"/>
        <end position="38"/>
    </location>
</feature>
<keyword evidence="5" id="KW-0256">Endoplasmic reticulum</keyword>
<dbReference type="PANTHER" id="PTHR20994">
    <property type="entry name" value="ER MEMBRANE PROTEIN COMPLEX SUBUNIT 6"/>
    <property type="match status" value="1"/>
</dbReference>
<dbReference type="GO" id="GO:0000045">
    <property type="term" value="P:autophagosome assembly"/>
    <property type="evidence" value="ECO:0007669"/>
    <property type="project" value="TreeGrafter"/>
</dbReference>
<keyword evidence="10" id="KW-1185">Reference proteome</keyword>
<accession>A0AAX4HBN1</accession>